<dbReference type="Proteomes" id="UP000252519">
    <property type="component" value="Unassembled WGS sequence"/>
</dbReference>
<keyword evidence="1" id="KW-1133">Transmembrane helix</keyword>
<feature type="transmembrane region" description="Helical" evidence="1">
    <location>
        <begin position="39"/>
        <end position="61"/>
    </location>
</feature>
<proteinExistence type="predicted"/>
<keyword evidence="1" id="KW-0472">Membrane</keyword>
<evidence type="ECO:0000313" key="3">
    <source>
        <dbReference type="Proteomes" id="UP000252519"/>
    </source>
</evidence>
<feature type="transmembrane region" description="Helical" evidence="1">
    <location>
        <begin position="113"/>
        <end position="132"/>
    </location>
</feature>
<protein>
    <recommendedName>
        <fullName evidence="4">Transmembrane protein</fullName>
    </recommendedName>
</protein>
<reference evidence="2 3" key="1">
    <citation type="submission" date="2014-10" db="EMBL/GenBank/DDBJ databases">
        <title>Draft genome of the hookworm Ancylostoma caninum.</title>
        <authorList>
            <person name="Mitreva M."/>
        </authorList>
    </citation>
    <scope>NUCLEOTIDE SEQUENCE [LARGE SCALE GENOMIC DNA]</scope>
    <source>
        <strain evidence="2 3">Baltimore</strain>
    </source>
</reference>
<keyword evidence="3" id="KW-1185">Reference proteome</keyword>
<gene>
    <name evidence="2" type="ORF">ANCCAN_26558</name>
</gene>
<organism evidence="2 3">
    <name type="scientific">Ancylostoma caninum</name>
    <name type="common">Dog hookworm</name>
    <dbReference type="NCBI Taxonomy" id="29170"/>
    <lineage>
        <taxon>Eukaryota</taxon>
        <taxon>Metazoa</taxon>
        <taxon>Ecdysozoa</taxon>
        <taxon>Nematoda</taxon>
        <taxon>Chromadorea</taxon>
        <taxon>Rhabditida</taxon>
        <taxon>Rhabditina</taxon>
        <taxon>Rhabditomorpha</taxon>
        <taxon>Strongyloidea</taxon>
        <taxon>Ancylostomatidae</taxon>
        <taxon>Ancylostomatinae</taxon>
        <taxon>Ancylostoma</taxon>
    </lineage>
</organism>
<evidence type="ECO:0000313" key="2">
    <source>
        <dbReference type="EMBL" id="RCN27706.1"/>
    </source>
</evidence>
<dbReference type="EMBL" id="JOJR01003659">
    <property type="protein sequence ID" value="RCN27706.1"/>
    <property type="molecule type" value="Genomic_DNA"/>
</dbReference>
<keyword evidence="1" id="KW-0812">Transmembrane</keyword>
<sequence length="137" mass="15610">MRKRPVLCGSCPCGFIYFQEVHSLATAAPPHHLLFGRVHFTATAAPISSPNGWIFTLFLLMRLFSLSRWHGSVSLSCFLNCFAFVLGTSSRRLPPPHHFLSKRVGIPPFSSHAAFFVFFCFIVPHMFFVLVFRFKCR</sequence>
<dbReference type="AlphaFoldDB" id="A0A368F6H8"/>
<evidence type="ECO:0000256" key="1">
    <source>
        <dbReference type="SAM" id="Phobius"/>
    </source>
</evidence>
<name>A0A368F6H8_ANCCA</name>
<accession>A0A368F6H8</accession>
<feature type="transmembrane region" description="Helical" evidence="1">
    <location>
        <begin position="73"/>
        <end position="93"/>
    </location>
</feature>
<comment type="caution">
    <text evidence="2">The sequence shown here is derived from an EMBL/GenBank/DDBJ whole genome shotgun (WGS) entry which is preliminary data.</text>
</comment>
<evidence type="ECO:0008006" key="4">
    <source>
        <dbReference type="Google" id="ProtNLM"/>
    </source>
</evidence>